<comment type="caution">
    <text evidence="4">The sequence shown here is derived from an EMBL/GenBank/DDBJ whole genome shotgun (WGS) entry which is preliminary data.</text>
</comment>
<dbReference type="Gene3D" id="1.10.10.60">
    <property type="entry name" value="Homeodomain-like"/>
    <property type="match status" value="1"/>
</dbReference>
<sequence length="236" mass="26242">MSYIRHGHLPGEYIERHQHEEHQLVYVSDGILAVRTDHGAWVAGAQRAVWIPARTWHEHRVHGHTTVHTLMFPTGRATLPCTTPTVIAVGPLLRELLIACTEPGLAPAERRRLLGVINDRLLRADITALRLPTARDPRLAAACGLVLKDLSQPRTLTWLAGRVGVGERQLGRLFRAEFGGTYPQWRTNARIFQAMIELSEGATVTQAAHRCGWATPSAFIDTFTRVMGRTPGSYRG</sequence>
<keyword evidence="1" id="KW-0805">Transcription regulation</keyword>
<dbReference type="SUPFAM" id="SSF51182">
    <property type="entry name" value="RmlC-like cupins"/>
    <property type="match status" value="1"/>
</dbReference>
<dbReference type="SUPFAM" id="SSF46689">
    <property type="entry name" value="Homeodomain-like"/>
    <property type="match status" value="1"/>
</dbReference>
<accession>A0A7K3RUG4</accession>
<dbReference type="InterPro" id="IPR009057">
    <property type="entry name" value="Homeodomain-like_sf"/>
</dbReference>
<dbReference type="AlphaFoldDB" id="A0A7K3RUG4"/>
<name>A0A7K3RUG4_9ACTN</name>
<dbReference type="CDD" id="cd06124">
    <property type="entry name" value="cupin_NimR-like_N"/>
    <property type="match status" value="1"/>
</dbReference>
<dbReference type="PROSITE" id="PS01124">
    <property type="entry name" value="HTH_ARAC_FAMILY_2"/>
    <property type="match status" value="1"/>
</dbReference>
<dbReference type="PANTHER" id="PTHR11019:SF199">
    <property type="entry name" value="HTH-TYPE TRANSCRIPTIONAL REGULATOR NIMR"/>
    <property type="match status" value="1"/>
</dbReference>
<dbReference type="InterPro" id="IPR013096">
    <property type="entry name" value="Cupin_2"/>
</dbReference>
<evidence type="ECO:0000313" key="5">
    <source>
        <dbReference type="Proteomes" id="UP000469670"/>
    </source>
</evidence>
<dbReference type="GO" id="GO:0043565">
    <property type="term" value="F:sequence-specific DNA binding"/>
    <property type="evidence" value="ECO:0007669"/>
    <property type="project" value="InterPro"/>
</dbReference>
<gene>
    <name evidence="4" type="ORF">G3I50_11495</name>
</gene>
<keyword evidence="2" id="KW-0804">Transcription</keyword>
<protein>
    <submittedName>
        <fullName evidence="4">AraC family transcriptional regulator</fullName>
    </submittedName>
</protein>
<evidence type="ECO:0000256" key="2">
    <source>
        <dbReference type="ARBA" id="ARBA00023163"/>
    </source>
</evidence>
<reference evidence="4 5" key="1">
    <citation type="submission" date="2020-01" db="EMBL/GenBank/DDBJ databases">
        <title>Insect and environment-associated Actinomycetes.</title>
        <authorList>
            <person name="Currrie C."/>
            <person name="Chevrette M."/>
            <person name="Carlson C."/>
            <person name="Stubbendieck R."/>
            <person name="Wendt-Pienkowski E."/>
        </authorList>
    </citation>
    <scope>NUCLEOTIDE SEQUENCE [LARGE SCALE GENOMIC DNA]</scope>
    <source>
        <strain evidence="4 5">SID7590</strain>
    </source>
</reference>
<dbReference type="InterPro" id="IPR014710">
    <property type="entry name" value="RmlC-like_jellyroll"/>
</dbReference>
<proteinExistence type="predicted"/>
<dbReference type="PANTHER" id="PTHR11019">
    <property type="entry name" value="HTH-TYPE TRANSCRIPTIONAL REGULATOR NIMR"/>
    <property type="match status" value="1"/>
</dbReference>
<dbReference type="InterPro" id="IPR011051">
    <property type="entry name" value="RmlC_Cupin_sf"/>
</dbReference>
<dbReference type="GO" id="GO:0003700">
    <property type="term" value="F:DNA-binding transcription factor activity"/>
    <property type="evidence" value="ECO:0007669"/>
    <property type="project" value="InterPro"/>
</dbReference>
<dbReference type="InterPro" id="IPR018060">
    <property type="entry name" value="HTH_AraC"/>
</dbReference>
<evidence type="ECO:0000313" key="4">
    <source>
        <dbReference type="EMBL" id="NEC18875.1"/>
    </source>
</evidence>
<dbReference type="Pfam" id="PF07883">
    <property type="entry name" value="Cupin_2"/>
    <property type="match status" value="1"/>
</dbReference>
<dbReference type="Gene3D" id="2.60.120.10">
    <property type="entry name" value="Jelly Rolls"/>
    <property type="match status" value="1"/>
</dbReference>
<evidence type="ECO:0000259" key="3">
    <source>
        <dbReference type="PROSITE" id="PS01124"/>
    </source>
</evidence>
<evidence type="ECO:0000256" key="1">
    <source>
        <dbReference type="ARBA" id="ARBA00023015"/>
    </source>
</evidence>
<dbReference type="SMART" id="SM00342">
    <property type="entry name" value="HTH_ARAC"/>
    <property type="match status" value="1"/>
</dbReference>
<dbReference type="Proteomes" id="UP000469670">
    <property type="component" value="Unassembled WGS sequence"/>
</dbReference>
<feature type="domain" description="HTH araC/xylS-type" evidence="3">
    <location>
        <begin position="140"/>
        <end position="236"/>
    </location>
</feature>
<dbReference type="Pfam" id="PF12833">
    <property type="entry name" value="HTH_18"/>
    <property type="match status" value="1"/>
</dbReference>
<dbReference type="RefSeq" id="WP_164201862.1">
    <property type="nucleotide sequence ID" value="NZ_JAAGMP010000548.1"/>
</dbReference>
<organism evidence="4 5">
    <name type="scientific">Streptomyces parvus</name>
    <dbReference type="NCBI Taxonomy" id="66428"/>
    <lineage>
        <taxon>Bacteria</taxon>
        <taxon>Bacillati</taxon>
        <taxon>Actinomycetota</taxon>
        <taxon>Actinomycetes</taxon>
        <taxon>Kitasatosporales</taxon>
        <taxon>Streptomycetaceae</taxon>
        <taxon>Streptomyces</taxon>
    </lineage>
</organism>
<dbReference type="EMBL" id="JAAGMP010000548">
    <property type="protein sequence ID" value="NEC18875.1"/>
    <property type="molecule type" value="Genomic_DNA"/>
</dbReference>